<organism evidence="1 2">
    <name type="scientific">Pseudopedobacter saltans</name>
    <dbReference type="NCBI Taxonomy" id="151895"/>
    <lineage>
        <taxon>Bacteria</taxon>
        <taxon>Pseudomonadati</taxon>
        <taxon>Bacteroidota</taxon>
        <taxon>Sphingobacteriia</taxon>
        <taxon>Sphingobacteriales</taxon>
        <taxon>Sphingobacteriaceae</taxon>
        <taxon>Pseudopedobacter</taxon>
    </lineage>
</organism>
<protein>
    <submittedName>
        <fullName evidence="1">Uncharacterized protein</fullName>
    </submittedName>
</protein>
<dbReference type="Proteomes" id="UP000249645">
    <property type="component" value="Unassembled WGS sequence"/>
</dbReference>
<dbReference type="EMBL" id="QFOI01000248">
    <property type="protein sequence ID" value="PZP45843.1"/>
    <property type="molecule type" value="Genomic_DNA"/>
</dbReference>
<gene>
    <name evidence="1" type="ORF">DI598_12840</name>
</gene>
<name>A0A2W5ETP4_9SPHI</name>
<evidence type="ECO:0000313" key="1">
    <source>
        <dbReference type="EMBL" id="PZP45843.1"/>
    </source>
</evidence>
<proteinExistence type="predicted"/>
<reference evidence="1 2" key="1">
    <citation type="submission" date="2017-11" db="EMBL/GenBank/DDBJ databases">
        <title>Infants hospitalized years apart are colonized by the same room-sourced microbial strains.</title>
        <authorList>
            <person name="Brooks B."/>
            <person name="Olm M.R."/>
            <person name="Firek B.A."/>
            <person name="Baker R."/>
            <person name="Thomas B.C."/>
            <person name="Morowitz M.J."/>
            <person name="Banfield J.F."/>
        </authorList>
    </citation>
    <scope>NUCLEOTIDE SEQUENCE [LARGE SCALE GENOMIC DNA]</scope>
    <source>
        <strain evidence="1">S2_009_000_R2_76</strain>
    </source>
</reference>
<evidence type="ECO:0000313" key="2">
    <source>
        <dbReference type="Proteomes" id="UP000249645"/>
    </source>
</evidence>
<sequence>MPELDILKLRNQFVQSNELIDLLENSIDQKRNSNEKKTIALEQRDPILKVLKDYLLKLQNLNISKFGPNPKLEIVLEDYNYAVKEKYYLS</sequence>
<comment type="caution">
    <text evidence="1">The sequence shown here is derived from an EMBL/GenBank/DDBJ whole genome shotgun (WGS) entry which is preliminary data.</text>
</comment>
<dbReference type="AlphaFoldDB" id="A0A2W5ETP4"/>
<accession>A0A2W5ETP4</accession>